<evidence type="ECO:0000256" key="3">
    <source>
        <dbReference type="PROSITE-ProRule" id="PRU00169"/>
    </source>
</evidence>
<protein>
    <submittedName>
        <fullName evidence="6">Response regulator</fullName>
    </submittedName>
</protein>
<evidence type="ECO:0000313" key="7">
    <source>
        <dbReference type="Proteomes" id="UP000622317"/>
    </source>
</evidence>
<evidence type="ECO:0000259" key="5">
    <source>
        <dbReference type="PROSITE" id="PS50113"/>
    </source>
</evidence>
<dbReference type="PANTHER" id="PTHR44591:SF14">
    <property type="entry name" value="PROTEIN PILG"/>
    <property type="match status" value="1"/>
</dbReference>
<dbReference type="EMBL" id="JACYFG010000007">
    <property type="protein sequence ID" value="MBD5779161.1"/>
    <property type="molecule type" value="Genomic_DNA"/>
</dbReference>
<sequence length="291" mass="33168">MGANTENKVSKGKLRVLIVEDSKIEAKFTANLLKKNGYEVTSQRVETREDMKHQLDEYEWDIVISDYQMPEFDGMQALQLFQAYDLDIPFILVSGKIGEESAVDLMKMGAQDYIMKGNTARLLPAIESHLKDAANRREKTQLESKLRESEAQYRGFFENAAIGIFRCDANSNLLDVNNFLASALGFESRQDCISVRETLVPEVYDHQTHQAATVDLADQAEQGGRFEALFHRQDGTVMEAIINVWAIEDENSDSVYLEGTIEDVTEQREMERKLREMEQLHESLIDLTSNL</sequence>
<evidence type="ECO:0000259" key="4">
    <source>
        <dbReference type="PROSITE" id="PS50110"/>
    </source>
</evidence>
<evidence type="ECO:0000256" key="1">
    <source>
        <dbReference type="ARBA" id="ARBA00022553"/>
    </source>
</evidence>
<feature type="domain" description="PAC" evidence="5">
    <location>
        <begin position="224"/>
        <end position="276"/>
    </location>
</feature>
<evidence type="ECO:0000256" key="2">
    <source>
        <dbReference type="ARBA" id="ARBA00023012"/>
    </source>
</evidence>
<feature type="modified residue" description="4-aspartylphosphate" evidence="3">
    <location>
        <position position="66"/>
    </location>
</feature>
<gene>
    <name evidence="6" type="ORF">IEN85_06620</name>
</gene>
<dbReference type="NCBIfam" id="TIGR00229">
    <property type="entry name" value="sensory_box"/>
    <property type="match status" value="1"/>
</dbReference>
<keyword evidence="2" id="KW-0902">Two-component regulatory system</keyword>
<name>A0A927IGH4_9BACT</name>
<reference evidence="6" key="1">
    <citation type="submission" date="2020-09" db="EMBL/GenBank/DDBJ databases">
        <title>Pelagicoccus enzymogenes sp. nov. with an EPS production, isolated from marine sediment.</title>
        <authorList>
            <person name="Feng X."/>
        </authorList>
    </citation>
    <scope>NUCLEOTIDE SEQUENCE</scope>
    <source>
        <strain evidence="6">NFK12</strain>
    </source>
</reference>
<dbReference type="GO" id="GO:0000160">
    <property type="term" value="P:phosphorelay signal transduction system"/>
    <property type="evidence" value="ECO:0007669"/>
    <property type="project" value="UniProtKB-KW"/>
</dbReference>
<dbReference type="InterPro" id="IPR011006">
    <property type="entry name" value="CheY-like_superfamily"/>
</dbReference>
<proteinExistence type="predicted"/>
<dbReference type="SUPFAM" id="SSF52172">
    <property type="entry name" value="CheY-like"/>
    <property type="match status" value="1"/>
</dbReference>
<accession>A0A927IGH4</accession>
<dbReference type="Pfam" id="PF13188">
    <property type="entry name" value="PAS_8"/>
    <property type="match status" value="1"/>
</dbReference>
<dbReference type="RefSeq" id="WP_191616298.1">
    <property type="nucleotide sequence ID" value="NZ_JACYFG010000007.1"/>
</dbReference>
<keyword evidence="7" id="KW-1185">Reference proteome</keyword>
<dbReference type="Gene3D" id="3.30.450.20">
    <property type="entry name" value="PAS domain"/>
    <property type="match status" value="1"/>
</dbReference>
<dbReference type="InterPro" id="IPR050595">
    <property type="entry name" value="Bact_response_regulator"/>
</dbReference>
<dbReference type="SMART" id="SM00448">
    <property type="entry name" value="REC"/>
    <property type="match status" value="1"/>
</dbReference>
<organism evidence="6 7">
    <name type="scientific">Pelagicoccus enzymogenes</name>
    <dbReference type="NCBI Taxonomy" id="2773457"/>
    <lineage>
        <taxon>Bacteria</taxon>
        <taxon>Pseudomonadati</taxon>
        <taxon>Verrucomicrobiota</taxon>
        <taxon>Opitutia</taxon>
        <taxon>Puniceicoccales</taxon>
        <taxon>Pelagicoccaceae</taxon>
        <taxon>Pelagicoccus</taxon>
    </lineage>
</organism>
<feature type="domain" description="Response regulatory" evidence="4">
    <location>
        <begin position="15"/>
        <end position="131"/>
    </location>
</feature>
<dbReference type="PROSITE" id="PS50113">
    <property type="entry name" value="PAC"/>
    <property type="match status" value="1"/>
</dbReference>
<dbReference type="Pfam" id="PF00072">
    <property type="entry name" value="Response_reg"/>
    <property type="match status" value="1"/>
</dbReference>
<dbReference type="InterPro" id="IPR035965">
    <property type="entry name" value="PAS-like_dom_sf"/>
</dbReference>
<dbReference type="Gene3D" id="3.40.50.2300">
    <property type="match status" value="1"/>
</dbReference>
<dbReference type="SUPFAM" id="SSF55785">
    <property type="entry name" value="PYP-like sensor domain (PAS domain)"/>
    <property type="match status" value="1"/>
</dbReference>
<dbReference type="InterPro" id="IPR000700">
    <property type="entry name" value="PAS-assoc_C"/>
</dbReference>
<keyword evidence="1 3" id="KW-0597">Phosphoprotein</keyword>
<dbReference type="InterPro" id="IPR001789">
    <property type="entry name" value="Sig_transdc_resp-reg_receiver"/>
</dbReference>
<dbReference type="CDD" id="cd00156">
    <property type="entry name" value="REC"/>
    <property type="match status" value="1"/>
</dbReference>
<dbReference type="InterPro" id="IPR000014">
    <property type="entry name" value="PAS"/>
</dbReference>
<dbReference type="Proteomes" id="UP000622317">
    <property type="component" value="Unassembled WGS sequence"/>
</dbReference>
<dbReference type="PANTHER" id="PTHR44591">
    <property type="entry name" value="STRESS RESPONSE REGULATOR PROTEIN 1"/>
    <property type="match status" value="1"/>
</dbReference>
<dbReference type="PROSITE" id="PS50110">
    <property type="entry name" value="RESPONSE_REGULATORY"/>
    <property type="match status" value="1"/>
</dbReference>
<evidence type="ECO:0000313" key="6">
    <source>
        <dbReference type="EMBL" id="MBD5779161.1"/>
    </source>
</evidence>
<dbReference type="AlphaFoldDB" id="A0A927IGH4"/>
<comment type="caution">
    <text evidence="6">The sequence shown here is derived from an EMBL/GenBank/DDBJ whole genome shotgun (WGS) entry which is preliminary data.</text>
</comment>